<dbReference type="Pfam" id="PF03466">
    <property type="entry name" value="LysR_substrate"/>
    <property type="match status" value="1"/>
</dbReference>
<comment type="similarity">
    <text evidence="1">Belongs to the LysR transcriptional regulatory family.</text>
</comment>
<dbReference type="Proteomes" id="UP000235162">
    <property type="component" value="Unassembled WGS sequence"/>
</dbReference>
<keyword evidence="3" id="KW-0238">DNA-binding</keyword>
<keyword evidence="2" id="KW-0805">Transcription regulation</keyword>
<dbReference type="GO" id="GO:0006351">
    <property type="term" value="P:DNA-templated transcription"/>
    <property type="evidence" value="ECO:0007669"/>
    <property type="project" value="TreeGrafter"/>
</dbReference>
<evidence type="ECO:0000313" key="7">
    <source>
        <dbReference type="Proteomes" id="UP000235162"/>
    </source>
</evidence>
<keyword evidence="4" id="KW-0804">Transcription</keyword>
<dbReference type="Gene3D" id="3.40.190.290">
    <property type="match status" value="1"/>
</dbReference>
<keyword evidence="7" id="KW-1185">Reference proteome</keyword>
<organism evidence="6 7">
    <name type="scientific">Halioglobus japonicus</name>
    <dbReference type="NCBI Taxonomy" id="930805"/>
    <lineage>
        <taxon>Bacteria</taxon>
        <taxon>Pseudomonadati</taxon>
        <taxon>Pseudomonadota</taxon>
        <taxon>Gammaproteobacteria</taxon>
        <taxon>Cellvibrionales</taxon>
        <taxon>Halieaceae</taxon>
        <taxon>Halioglobus</taxon>
    </lineage>
</organism>
<dbReference type="SUPFAM" id="SSF46785">
    <property type="entry name" value="Winged helix' DNA-binding domain"/>
    <property type="match status" value="1"/>
</dbReference>
<dbReference type="Pfam" id="PF00126">
    <property type="entry name" value="HTH_1"/>
    <property type="match status" value="1"/>
</dbReference>
<dbReference type="EMBL" id="PKUR01000002">
    <property type="protein sequence ID" value="PLW86950.1"/>
    <property type="molecule type" value="Genomic_DNA"/>
</dbReference>
<evidence type="ECO:0000256" key="2">
    <source>
        <dbReference type="ARBA" id="ARBA00023015"/>
    </source>
</evidence>
<dbReference type="GO" id="GO:0003700">
    <property type="term" value="F:DNA-binding transcription factor activity"/>
    <property type="evidence" value="ECO:0007669"/>
    <property type="project" value="InterPro"/>
</dbReference>
<dbReference type="PROSITE" id="PS50931">
    <property type="entry name" value="HTH_LYSR"/>
    <property type="match status" value="1"/>
</dbReference>
<dbReference type="AlphaFoldDB" id="A0AAP8MFK4"/>
<protein>
    <submittedName>
        <fullName evidence="6">LysR family transcriptional regulator</fullName>
    </submittedName>
</protein>
<dbReference type="KEGG" id="hja:BST95_07790"/>
<reference evidence="6 7" key="1">
    <citation type="submission" date="2018-01" db="EMBL/GenBank/DDBJ databases">
        <title>The draft genome sequence of Halioglobus japonicus S1-36.</title>
        <authorList>
            <person name="Du Z.-J."/>
            <person name="Shi M.-J."/>
        </authorList>
    </citation>
    <scope>NUCLEOTIDE SEQUENCE [LARGE SCALE GENOMIC DNA]</scope>
    <source>
        <strain evidence="6 7">S1-36</strain>
    </source>
</reference>
<evidence type="ECO:0000256" key="4">
    <source>
        <dbReference type="ARBA" id="ARBA00023163"/>
    </source>
</evidence>
<dbReference type="Gene3D" id="1.10.10.10">
    <property type="entry name" value="Winged helix-like DNA-binding domain superfamily/Winged helix DNA-binding domain"/>
    <property type="match status" value="1"/>
</dbReference>
<dbReference type="InterPro" id="IPR005119">
    <property type="entry name" value="LysR_subst-bd"/>
</dbReference>
<dbReference type="InterPro" id="IPR036388">
    <property type="entry name" value="WH-like_DNA-bd_sf"/>
</dbReference>
<dbReference type="InterPro" id="IPR036390">
    <property type="entry name" value="WH_DNA-bd_sf"/>
</dbReference>
<gene>
    <name evidence="6" type="ORF">C0029_06830</name>
</gene>
<evidence type="ECO:0000313" key="6">
    <source>
        <dbReference type="EMBL" id="PLW86950.1"/>
    </source>
</evidence>
<name>A0AAP8MFK4_9GAMM</name>
<comment type="caution">
    <text evidence="6">The sequence shown here is derived from an EMBL/GenBank/DDBJ whole genome shotgun (WGS) entry which is preliminary data.</text>
</comment>
<dbReference type="PANTHER" id="PTHR30537">
    <property type="entry name" value="HTH-TYPE TRANSCRIPTIONAL REGULATOR"/>
    <property type="match status" value="1"/>
</dbReference>
<evidence type="ECO:0000256" key="3">
    <source>
        <dbReference type="ARBA" id="ARBA00023125"/>
    </source>
</evidence>
<evidence type="ECO:0000259" key="5">
    <source>
        <dbReference type="PROSITE" id="PS50931"/>
    </source>
</evidence>
<proteinExistence type="inferred from homology"/>
<evidence type="ECO:0000256" key="1">
    <source>
        <dbReference type="ARBA" id="ARBA00009437"/>
    </source>
</evidence>
<dbReference type="InterPro" id="IPR000847">
    <property type="entry name" value="LysR_HTH_N"/>
</dbReference>
<feature type="domain" description="HTH lysR-type" evidence="5">
    <location>
        <begin position="1"/>
        <end position="58"/>
    </location>
</feature>
<sequence length="295" mass="32617">MDWDDIKVLLALARQGSARGAAQVLGVSNSTVTRRLDDLEQTLQTHLFDRTPDGYRMTAAAEQLLPTAEHVEELILAAERRIQGGDQHLEGPVRITLPASGGMSRLIDRLALFAEEYPGIELEISSSAQALDLSRREADIALRVMPVGVKPPDYLIGRYLSPISASTYVHRDLLNPDTPDDVSHLPWVGKAAAGDSEDWLAETNLQDNPVRHAIVDLSLLVSALQAKMGMGFMPCFYAADHEELVRVPGATVVHQTDLWVLTHKDLRPSARLRAVRDVIADELQHQRPHLDRRGT</sequence>
<dbReference type="InterPro" id="IPR058163">
    <property type="entry name" value="LysR-type_TF_proteobact-type"/>
</dbReference>
<dbReference type="SUPFAM" id="SSF53850">
    <property type="entry name" value="Periplasmic binding protein-like II"/>
    <property type="match status" value="1"/>
</dbReference>
<dbReference type="GO" id="GO:0043565">
    <property type="term" value="F:sequence-specific DNA binding"/>
    <property type="evidence" value="ECO:0007669"/>
    <property type="project" value="TreeGrafter"/>
</dbReference>
<accession>A0AAP8MFK4</accession>
<dbReference type="PANTHER" id="PTHR30537:SF3">
    <property type="entry name" value="TRANSCRIPTIONAL REGULATORY PROTEIN"/>
    <property type="match status" value="1"/>
</dbReference>